<evidence type="ECO:0000256" key="1">
    <source>
        <dbReference type="SAM" id="MobiDB-lite"/>
    </source>
</evidence>
<accession>A0A077R686</accession>
<dbReference type="AlphaFoldDB" id="A0A077R686"/>
<evidence type="ECO:0000313" key="2">
    <source>
        <dbReference type="EMBL" id="CDI54462.1"/>
    </source>
</evidence>
<feature type="region of interest" description="Disordered" evidence="1">
    <location>
        <begin position="1"/>
        <end position="26"/>
    </location>
</feature>
<proteinExistence type="predicted"/>
<feature type="compositionally biased region" description="Polar residues" evidence="1">
    <location>
        <begin position="15"/>
        <end position="26"/>
    </location>
</feature>
<name>A0A077R686_9BASI</name>
<reference evidence="2" key="1">
    <citation type="journal article" date="2014" name="Genome Biol. Evol.">
        <title>Gene Loss Rather Than Gene Gain Is Associated with a Host Jump from Monocots to Dicots in the Smut Fungus Melanopsichium pennsylvanicum.</title>
        <authorList>
            <person name="Sharma R."/>
            <person name="Mishra B."/>
            <person name="Runge F."/>
            <person name="Thines M."/>
        </authorList>
    </citation>
    <scope>NUCLEOTIDE SEQUENCE</scope>
    <source>
        <strain evidence="2">4</strain>
    </source>
</reference>
<protein>
    <submittedName>
        <fullName evidence="2">Uncharacterized protein</fullName>
    </submittedName>
</protein>
<organism evidence="2">
    <name type="scientific">Melanopsichium pennsylvanicum 4</name>
    <dbReference type="NCBI Taxonomy" id="1398559"/>
    <lineage>
        <taxon>Eukaryota</taxon>
        <taxon>Fungi</taxon>
        <taxon>Dikarya</taxon>
        <taxon>Basidiomycota</taxon>
        <taxon>Ustilaginomycotina</taxon>
        <taxon>Ustilaginomycetes</taxon>
        <taxon>Ustilaginales</taxon>
        <taxon>Ustilaginaceae</taxon>
        <taxon>Melanopsichium</taxon>
    </lineage>
</organism>
<dbReference type="EMBL" id="HG529615">
    <property type="protein sequence ID" value="CDI54462.1"/>
    <property type="molecule type" value="Genomic_DNA"/>
</dbReference>
<sequence length="123" mass="14091">MPDLGDTPGYGWPGQQVSTVPSSVRQDMSSPVATAFKDGVLDSLGLTASERHNLFRKSDRARDMYEAATSEKIAMIQFWRRSTHQAAEANGLERIERQQWMHNLSLLREHMQYDFQNYQDDLA</sequence>